<organism evidence="5 6">
    <name type="scientific">Nesidiocoris tenuis</name>
    <dbReference type="NCBI Taxonomy" id="355587"/>
    <lineage>
        <taxon>Eukaryota</taxon>
        <taxon>Metazoa</taxon>
        <taxon>Ecdysozoa</taxon>
        <taxon>Arthropoda</taxon>
        <taxon>Hexapoda</taxon>
        <taxon>Insecta</taxon>
        <taxon>Pterygota</taxon>
        <taxon>Neoptera</taxon>
        <taxon>Paraneoptera</taxon>
        <taxon>Hemiptera</taxon>
        <taxon>Heteroptera</taxon>
        <taxon>Panheteroptera</taxon>
        <taxon>Cimicomorpha</taxon>
        <taxon>Miridae</taxon>
        <taxon>Dicyphina</taxon>
        <taxon>Nesidiocoris</taxon>
    </lineage>
</organism>
<feature type="chain" id="PRO_5046454449" evidence="2">
    <location>
        <begin position="23"/>
        <end position="377"/>
    </location>
</feature>
<dbReference type="PANTHER" id="PTHR10132">
    <property type="entry name" value="ALPHA-/EPSILON-SARCOGLYCAN FAMILY MEMBER"/>
    <property type="match status" value="1"/>
</dbReference>
<protein>
    <submittedName>
        <fullName evidence="5">Sarcoglycan alpha/epsilon</fullName>
    </submittedName>
</protein>
<feature type="domain" description="Sarcoglycan alpha/epsilon second" evidence="4">
    <location>
        <begin position="121"/>
        <end position="245"/>
    </location>
</feature>
<accession>A0ABN7AZS3</accession>
<evidence type="ECO:0000259" key="3">
    <source>
        <dbReference type="Pfam" id="PF05510"/>
    </source>
</evidence>
<evidence type="ECO:0000313" key="5">
    <source>
        <dbReference type="EMBL" id="BES96824.1"/>
    </source>
</evidence>
<evidence type="ECO:0000313" key="6">
    <source>
        <dbReference type="Proteomes" id="UP001307889"/>
    </source>
</evidence>
<dbReference type="Pfam" id="PF05510">
    <property type="entry name" value="Sarcoglycan_2"/>
    <property type="match status" value="1"/>
</dbReference>
<dbReference type="InterPro" id="IPR008908">
    <property type="entry name" value="Sarcoglycan_alpha/epsilon"/>
</dbReference>
<dbReference type="InterPro" id="IPR048346">
    <property type="entry name" value="Sarcoglycan_N"/>
</dbReference>
<feature type="domain" description="Sarcoglycan alpha/epsilon N-terminal" evidence="3">
    <location>
        <begin position="28"/>
        <end position="113"/>
    </location>
</feature>
<evidence type="ECO:0000256" key="2">
    <source>
        <dbReference type="SAM" id="SignalP"/>
    </source>
</evidence>
<keyword evidence="6" id="KW-1185">Reference proteome</keyword>
<keyword evidence="1" id="KW-0472">Membrane</keyword>
<dbReference type="Proteomes" id="UP001307889">
    <property type="component" value="Chromosome 7"/>
</dbReference>
<evidence type="ECO:0000259" key="4">
    <source>
        <dbReference type="Pfam" id="PF20989"/>
    </source>
</evidence>
<keyword evidence="1" id="KW-0812">Transmembrane</keyword>
<proteinExistence type="predicted"/>
<reference evidence="5 6" key="1">
    <citation type="submission" date="2023-09" db="EMBL/GenBank/DDBJ databases">
        <title>Nesidiocoris tenuis whole genome shotgun sequence.</title>
        <authorList>
            <person name="Shibata T."/>
            <person name="Shimoda M."/>
            <person name="Kobayashi T."/>
            <person name="Uehara T."/>
        </authorList>
    </citation>
    <scope>NUCLEOTIDE SEQUENCE [LARGE SCALE GENOMIC DNA]</scope>
    <source>
        <strain evidence="5 6">Japan</strain>
    </source>
</reference>
<dbReference type="PANTHER" id="PTHR10132:SF14">
    <property type="entry name" value="SARCOGLYCAN ALPHA, ISOFORM C"/>
    <property type="match status" value="1"/>
</dbReference>
<gene>
    <name evidence="5" type="ORF">NTJ_09637</name>
</gene>
<dbReference type="Pfam" id="PF20989">
    <property type="entry name" value="Sarcoglycan_2_C"/>
    <property type="match status" value="1"/>
</dbReference>
<name>A0ABN7AZS3_9HEMI</name>
<dbReference type="EMBL" id="AP028915">
    <property type="protein sequence ID" value="BES96824.1"/>
    <property type="molecule type" value="Genomic_DNA"/>
</dbReference>
<dbReference type="InterPro" id="IPR048347">
    <property type="entry name" value="Sarcoglycan_C"/>
</dbReference>
<keyword evidence="1" id="KW-1133">Transmembrane helix</keyword>
<sequence>MMLSLVSIGMVCAILEHSLVNGEDLQKTKVFVLPVEPSLFNWTNGYTPNGYWYRASLLNAPDLPPWMSYHFSKKHRKGFIFGVPPPDATNVQVEVIGLNREDYETRKAVIPINVTEKIDQAKHEIRLKIDNLNIEDMFDAHRLFNLMRIFTSVLWPDSADNLYMTNLVSAVKLGARLPLSPKDGEGVVIHLGSTNKFSDTLEQLEREVMPLRKITPCPRDFKRSTVDRHFRPSGFIIDWCSFKLVTLDTSGFSDKAQYHEPSQDYGVLESLDLVRREEIPRRDYSMEIITTLIVPLISLLALVAFLTVILCVQHDNVNKAYKEELIVDSPEPRFQCTLREGDLCSDGSPRLNSDRGDACRPSPPPYSATKRFIFESS</sequence>
<feature type="signal peptide" evidence="2">
    <location>
        <begin position="1"/>
        <end position="22"/>
    </location>
</feature>
<evidence type="ECO:0000256" key="1">
    <source>
        <dbReference type="SAM" id="Phobius"/>
    </source>
</evidence>
<keyword evidence="2" id="KW-0732">Signal</keyword>
<feature type="transmembrane region" description="Helical" evidence="1">
    <location>
        <begin position="288"/>
        <end position="312"/>
    </location>
</feature>